<keyword evidence="2" id="KW-1185">Reference proteome</keyword>
<accession>A0A183F5F5</accession>
<reference evidence="3" key="1">
    <citation type="submission" date="2019-09" db="UniProtKB">
        <authorList>
            <consortium name="WormBaseParasite"/>
        </authorList>
    </citation>
    <scope>IDENTIFICATION</scope>
</reference>
<evidence type="ECO:0000313" key="3">
    <source>
        <dbReference type="WBParaSite" id="HPBE_0000139701-mRNA-1"/>
    </source>
</evidence>
<dbReference type="WBParaSite" id="HPBE_0000139701-mRNA-1">
    <property type="protein sequence ID" value="HPBE_0000139701-mRNA-1"/>
    <property type="gene ID" value="HPBE_0000139701"/>
</dbReference>
<feature type="region of interest" description="Disordered" evidence="1">
    <location>
        <begin position="67"/>
        <end position="113"/>
    </location>
</feature>
<proteinExistence type="predicted"/>
<dbReference type="Proteomes" id="UP000050761">
    <property type="component" value="Unassembled WGS sequence"/>
</dbReference>
<protein>
    <submittedName>
        <fullName evidence="3">Histone H3</fullName>
    </submittedName>
</protein>
<feature type="region of interest" description="Disordered" evidence="1">
    <location>
        <begin position="16"/>
        <end position="35"/>
    </location>
</feature>
<dbReference type="AlphaFoldDB" id="A0A183F5F5"/>
<evidence type="ECO:0000256" key="1">
    <source>
        <dbReference type="SAM" id="MobiDB-lite"/>
    </source>
</evidence>
<name>A0A183F5F5_HELPZ</name>
<evidence type="ECO:0000313" key="2">
    <source>
        <dbReference type="Proteomes" id="UP000050761"/>
    </source>
</evidence>
<organism evidence="2 3">
    <name type="scientific">Heligmosomoides polygyrus</name>
    <name type="common">Parasitic roundworm</name>
    <dbReference type="NCBI Taxonomy" id="6339"/>
    <lineage>
        <taxon>Eukaryota</taxon>
        <taxon>Metazoa</taxon>
        <taxon>Ecdysozoa</taxon>
        <taxon>Nematoda</taxon>
        <taxon>Chromadorea</taxon>
        <taxon>Rhabditida</taxon>
        <taxon>Rhabditina</taxon>
        <taxon>Rhabditomorpha</taxon>
        <taxon>Strongyloidea</taxon>
        <taxon>Heligmosomidae</taxon>
        <taxon>Heligmosomoides</taxon>
    </lineage>
</organism>
<sequence length="113" mass="12246">LDPNIQMLMDMENQQGITGGYENFGPEDNDSGKDLKTGIMARVRPSVRRIRTAMLNTAGGKVLGAKHKRVSQLKVRPSRSMITAEDAGGGTPAAKRKKRKGAVDPTQEDPAEK</sequence>